<dbReference type="PRINTS" id="PR00080">
    <property type="entry name" value="SDRFAMILY"/>
</dbReference>
<dbReference type="PROSITE" id="PS00061">
    <property type="entry name" value="ADH_SHORT"/>
    <property type="match status" value="1"/>
</dbReference>
<reference evidence="4 5" key="1">
    <citation type="submission" date="2024-07" db="EMBL/GenBank/DDBJ databases">
        <title>Section-level genome sequencing and comparative genomics of Aspergillus sections Usti and Cavernicolus.</title>
        <authorList>
            <consortium name="Lawrence Berkeley National Laboratory"/>
            <person name="Nybo J.L."/>
            <person name="Vesth T.C."/>
            <person name="Theobald S."/>
            <person name="Frisvad J.C."/>
            <person name="Larsen T.O."/>
            <person name="Kjaerboelling I."/>
            <person name="Rothschild-Mancinelli K."/>
            <person name="Lyhne E.K."/>
            <person name="Kogle M.E."/>
            <person name="Barry K."/>
            <person name="Clum A."/>
            <person name="Na H."/>
            <person name="Ledsgaard L."/>
            <person name="Lin J."/>
            <person name="Lipzen A."/>
            <person name="Kuo A."/>
            <person name="Riley R."/>
            <person name="Mondo S."/>
            <person name="Labutti K."/>
            <person name="Haridas S."/>
            <person name="Pangalinan J."/>
            <person name="Salamov A.A."/>
            <person name="Simmons B.A."/>
            <person name="Magnuson J.K."/>
            <person name="Chen J."/>
            <person name="Drula E."/>
            <person name="Henrissat B."/>
            <person name="Wiebenga A."/>
            <person name="Lubbers R.J."/>
            <person name="Gomes A.C."/>
            <person name="Makela M.R."/>
            <person name="Stajich J."/>
            <person name="Grigoriev I.V."/>
            <person name="Mortensen U.H."/>
            <person name="De Vries R.P."/>
            <person name="Baker S.E."/>
            <person name="Andersen M.R."/>
        </authorList>
    </citation>
    <scope>NUCLEOTIDE SEQUENCE [LARGE SCALE GENOMIC DNA]</scope>
    <source>
        <strain evidence="4 5">CBS 588.65</strain>
    </source>
</reference>
<dbReference type="InterPro" id="IPR002347">
    <property type="entry name" value="SDR_fam"/>
</dbReference>
<dbReference type="InterPro" id="IPR020904">
    <property type="entry name" value="Sc_DH/Rdtase_CS"/>
</dbReference>
<dbReference type="Gene3D" id="3.40.50.720">
    <property type="entry name" value="NAD(P)-binding Rossmann-like Domain"/>
    <property type="match status" value="1"/>
</dbReference>
<comment type="caution">
    <text evidence="4">The sequence shown here is derived from an EMBL/GenBank/DDBJ whole genome shotgun (WGS) entry which is preliminary data.</text>
</comment>
<proteinExistence type="inferred from homology"/>
<dbReference type="EMBL" id="JBFXLT010000176">
    <property type="protein sequence ID" value="KAL2802549.1"/>
    <property type="molecule type" value="Genomic_DNA"/>
</dbReference>
<evidence type="ECO:0000256" key="3">
    <source>
        <dbReference type="ARBA" id="ARBA00023002"/>
    </source>
</evidence>
<evidence type="ECO:0000313" key="4">
    <source>
        <dbReference type="EMBL" id="KAL2802549.1"/>
    </source>
</evidence>
<name>A0ABR4GTZ9_9EURO</name>
<dbReference type="SUPFAM" id="SSF51735">
    <property type="entry name" value="NAD(P)-binding Rossmann-fold domains"/>
    <property type="match status" value="1"/>
</dbReference>
<dbReference type="Pfam" id="PF13561">
    <property type="entry name" value="adh_short_C2"/>
    <property type="match status" value="1"/>
</dbReference>
<dbReference type="Proteomes" id="UP001610334">
    <property type="component" value="Unassembled WGS sequence"/>
</dbReference>
<sequence>MGYRIDGVAIVTGAGSGIGKACAVAYAAEGVRGVVIADLDSNLALETARECDSKATNPNYASLAIAVDVTDTTSVENMVQAAVERFGRIDYSVNSAGIGIRQHRPVGEIDLQEMDRFWQVNVVGMFNCVQAVTKIMKGQSIATATVQGRERRIGRGVILNLGSCNSYMAVPGILPYTTAKHAVLGLTRNAALDSSPYDIRINSVCPGWVDTPMLAAAGGLPESTLNNIPMSRVAQAEEIADVVLFMTSPGASYVTGVGWIVDGGTTLQLQT</sequence>
<dbReference type="PRINTS" id="PR00081">
    <property type="entry name" value="GDHRDH"/>
</dbReference>
<evidence type="ECO:0000256" key="1">
    <source>
        <dbReference type="ARBA" id="ARBA00006484"/>
    </source>
</evidence>
<dbReference type="CDD" id="cd05233">
    <property type="entry name" value="SDR_c"/>
    <property type="match status" value="1"/>
</dbReference>
<evidence type="ECO:0000256" key="2">
    <source>
        <dbReference type="ARBA" id="ARBA00022857"/>
    </source>
</evidence>
<organism evidence="4 5">
    <name type="scientific">Aspergillus granulosus</name>
    <dbReference type="NCBI Taxonomy" id="176169"/>
    <lineage>
        <taxon>Eukaryota</taxon>
        <taxon>Fungi</taxon>
        <taxon>Dikarya</taxon>
        <taxon>Ascomycota</taxon>
        <taxon>Pezizomycotina</taxon>
        <taxon>Eurotiomycetes</taxon>
        <taxon>Eurotiomycetidae</taxon>
        <taxon>Eurotiales</taxon>
        <taxon>Aspergillaceae</taxon>
        <taxon>Aspergillus</taxon>
        <taxon>Aspergillus subgen. Nidulantes</taxon>
    </lineage>
</organism>
<gene>
    <name evidence="4" type="ORF">BJX63DRAFT_107196</name>
</gene>
<keyword evidence="3" id="KW-0560">Oxidoreductase</keyword>
<keyword evidence="5" id="KW-1185">Reference proteome</keyword>
<comment type="similarity">
    <text evidence="1">Belongs to the short-chain dehydrogenases/reductases (SDR) family.</text>
</comment>
<dbReference type="InterPro" id="IPR036291">
    <property type="entry name" value="NAD(P)-bd_dom_sf"/>
</dbReference>
<protein>
    <submittedName>
        <fullName evidence="4">3-oxoacyl-reductase</fullName>
    </submittedName>
</protein>
<accession>A0ABR4GTZ9</accession>
<evidence type="ECO:0000313" key="5">
    <source>
        <dbReference type="Proteomes" id="UP001610334"/>
    </source>
</evidence>
<keyword evidence="2" id="KW-0521">NADP</keyword>
<dbReference type="PANTHER" id="PTHR24321:SF8">
    <property type="entry name" value="ESTRADIOL 17-BETA-DEHYDROGENASE 8-RELATED"/>
    <property type="match status" value="1"/>
</dbReference>
<dbReference type="PANTHER" id="PTHR24321">
    <property type="entry name" value="DEHYDROGENASES, SHORT CHAIN"/>
    <property type="match status" value="1"/>
</dbReference>